<proteinExistence type="predicted"/>
<protein>
    <submittedName>
        <fullName evidence="1">Uncharacterized protein</fullName>
    </submittedName>
</protein>
<evidence type="ECO:0000313" key="1">
    <source>
        <dbReference type="EMBL" id="KAL1377332.1"/>
    </source>
</evidence>
<sequence length="16" mass="1923">NHPVRYIFFFGIDINA</sequence>
<name>A0ABD1CLQ3_CULPP</name>
<organism evidence="1 2">
    <name type="scientific">Culex pipiens pipiens</name>
    <name type="common">Northern house mosquito</name>
    <dbReference type="NCBI Taxonomy" id="38569"/>
    <lineage>
        <taxon>Eukaryota</taxon>
        <taxon>Metazoa</taxon>
        <taxon>Ecdysozoa</taxon>
        <taxon>Arthropoda</taxon>
        <taxon>Hexapoda</taxon>
        <taxon>Insecta</taxon>
        <taxon>Pterygota</taxon>
        <taxon>Neoptera</taxon>
        <taxon>Endopterygota</taxon>
        <taxon>Diptera</taxon>
        <taxon>Nematocera</taxon>
        <taxon>Culicoidea</taxon>
        <taxon>Culicidae</taxon>
        <taxon>Culicinae</taxon>
        <taxon>Culicini</taxon>
        <taxon>Culex</taxon>
        <taxon>Culex</taxon>
    </lineage>
</organism>
<gene>
    <name evidence="1" type="ORF">pipiens_016336</name>
</gene>
<reference evidence="1 2" key="1">
    <citation type="submission" date="2024-05" db="EMBL/GenBank/DDBJ databases">
        <title>Culex pipiens pipiens assembly and annotation.</title>
        <authorList>
            <person name="Alout H."/>
            <person name="Durand T."/>
        </authorList>
    </citation>
    <scope>NUCLEOTIDE SEQUENCE [LARGE SCALE GENOMIC DNA]</scope>
    <source>
        <strain evidence="1">HA-2024</strain>
        <tissue evidence="1">Whole body</tissue>
    </source>
</reference>
<keyword evidence="2" id="KW-1185">Reference proteome</keyword>
<dbReference type="Proteomes" id="UP001562425">
    <property type="component" value="Unassembled WGS sequence"/>
</dbReference>
<evidence type="ECO:0000313" key="2">
    <source>
        <dbReference type="Proteomes" id="UP001562425"/>
    </source>
</evidence>
<dbReference type="AlphaFoldDB" id="A0ABD1CLQ3"/>
<comment type="caution">
    <text evidence="1">The sequence shown here is derived from an EMBL/GenBank/DDBJ whole genome shotgun (WGS) entry which is preliminary data.</text>
</comment>
<accession>A0ABD1CLQ3</accession>
<feature type="non-terminal residue" evidence="1">
    <location>
        <position position="1"/>
    </location>
</feature>
<dbReference type="EMBL" id="JBEHCU010011043">
    <property type="protein sequence ID" value="KAL1377332.1"/>
    <property type="molecule type" value="Genomic_DNA"/>
</dbReference>